<evidence type="ECO:0000256" key="8">
    <source>
        <dbReference type="ARBA" id="ARBA00033408"/>
    </source>
</evidence>
<feature type="domain" description="RecF/RecN/SMC N-terminal" evidence="11">
    <location>
        <begin position="1"/>
        <end position="508"/>
    </location>
</feature>
<keyword evidence="10" id="KW-0175">Coiled coil</keyword>
<dbReference type="PANTHER" id="PTHR11059:SF0">
    <property type="entry name" value="DNA REPAIR PROTEIN RECN"/>
    <property type="match status" value="1"/>
</dbReference>
<gene>
    <name evidence="12" type="primary">recN</name>
    <name evidence="12" type="ORF">DOK76_02615</name>
</gene>
<comment type="caution">
    <text evidence="12">The sequence shown here is derived from an EMBL/GenBank/DDBJ whole genome shotgun (WGS) entry which is preliminary data.</text>
</comment>
<feature type="coiled-coil region" evidence="10">
    <location>
        <begin position="155"/>
        <end position="189"/>
    </location>
</feature>
<evidence type="ECO:0000256" key="2">
    <source>
        <dbReference type="ARBA" id="ARBA00009441"/>
    </source>
</evidence>
<evidence type="ECO:0000256" key="6">
    <source>
        <dbReference type="ARBA" id="ARBA00022840"/>
    </source>
</evidence>
<feature type="coiled-coil region" evidence="10">
    <location>
        <begin position="345"/>
        <end position="372"/>
    </location>
</feature>
<dbReference type="Gene3D" id="3.40.50.300">
    <property type="entry name" value="P-loop containing nucleotide triphosphate hydrolases"/>
    <property type="match status" value="2"/>
</dbReference>
<dbReference type="PIRSF" id="PIRSF003128">
    <property type="entry name" value="RecN"/>
    <property type="match status" value="1"/>
</dbReference>
<evidence type="ECO:0000256" key="10">
    <source>
        <dbReference type="SAM" id="Coils"/>
    </source>
</evidence>
<protein>
    <recommendedName>
        <fullName evidence="3 9">DNA repair protein RecN</fullName>
    </recommendedName>
    <alternativeName>
        <fullName evidence="8 9">Recombination protein N</fullName>
    </alternativeName>
</protein>
<comment type="similarity">
    <text evidence="2 9">Belongs to the RecN family.</text>
</comment>
<reference evidence="12 13" key="1">
    <citation type="submission" date="2021-03" db="EMBL/GenBank/DDBJ databases">
        <title>Enterococcal diversity collection.</title>
        <authorList>
            <person name="Gilmore M.S."/>
            <person name="Schwartzman J."/>
            <person name="Van Tyne D."/>
            <person name="Martin M."/>
            <person name="Earl A.M."/>
            <person name="Manson A.L."/>
            <person name="Straub T."/>
            <person name="Salamzade R."/>
            <person name="Saavedra J."/>
            <person name="Lebreton F."/>
            <person name="Prichula J."/>
            <person name="Schaufler K."/>
            <person name="Gaca A."/>
            <person name="Sgardioli B."/>
            <person name="Wagenaar J."/>
            <person name="Strong T."/>
        </authorList>
    </citation>
    <scope>NUCLEOTIDE SEQUENCE [LARGE SCALE GENOMIC DNA]</scope>
    <source>
        <strain evidence="12 13">DIV0080</strain>
    </source>
</reference>
<proteinExistence type="inferred from homology"/>
<dbReference type="RefSeq" id="WP_206964773.1">
    <property type="nucleotide sequence ID" value="NZ_JAFLVX010000008.1"/>
</dbReference>
<dbReference type="EMBL" id="JAFLVX010000008">
    <property type="protein sequence ID" value="MBO0475946.1"/>
    <property type="molecule type" value="Genomic_DNA"/>
</dbReference>
<keyword evidence="13" id="KW-1185">Reference proteome</keyword>
<dbReference type="InterPro" id="IPR003395">
    <property type="entry name" value="RecF/RecN/SMC_N"/>
</dbReference>
<evidence type="ECO:0000256" key="3">
    <source>
        <dbReference type="ARBA" id="ARBA00021315"/>
    </source>
</evidence>
<name>A0ABS3HQP4_9ENTE</name>
<evidence type="ECO:0000313" key="13">
    <source>
        <dbReference type="Proteomes" id="UP000664857"/>
    </source>
</evidence>
<dbReference type="InterPro" id="IPR027417">
    <property type="entry name" value="P-loop_NTPase"/>
</dbReference>
<keyword evidence="7 9" id="KW-0234">DNA repair</keyword>
<evidence type="ECO:0000256" key="9">
    <source>
        <dbReference type="PIRNR" id="PIRNR003128"/>
    </source>
</evidence>
<evidence type="ECO:0000256" key="4">
    <source>
        <dbReference type="ARBA" id="ARBA00022741"/>
    </source>
</evidence>
<dbReference type="CDD" id="cd03241">
    <property type="entry name" value="ABC_RecN"/>
    <property type="match status" value="2"/>
</dbReference>
<accession>A0ABS3HQP4</accession>
<dbReference type="SUPFAM" id="SSF52540">
    <property type="entry name" value="P-loop containing nucleoside triphosphate hydrolases"/>
    <property type="match status" value="1"/>
</dbReference>
<evidence type="ECO:0000256" key="1">
    <source>
        <dbReference type="ARBA" id="ARBA00003618"/>
    </source>
</evidence>
<dbReference type="Proteomes" id="UP000664857">
    <property type="component" value="Unassembled WGS sequence"/>
</dbReference>
<dbReference type="InterPro" id="IPR004604">
    <property type="entry name" value="DNA_recomb/repair_RecN"/>
</dbReference>
<comment type="function">
    <text evidence="1 9">May be involved in recombinational repair of damaged DNA.</text>
</comment>
<evidence type="ECO:0000259" key="11">
    <source>
        <dbReference type="Pfam" id="PF02463"/>
    </source>
</evidence>
<evidence type="ECO:0000256" key="7">
    <source>
        <dbReference type="ARBA" id="ARBA00023204"/>
    </source>
</evidence>
<dbReference type="Pfam" id="PF02463">
    <property type="entry name" value="SMC_N"/>
    <property type="match status" value="1"/>
</dbReference>
<dbReference type="NCBIfam" id="TIGR00634">
    <property type="entry name" value="recN"/>
    <property type="match status" value="1"/>
</dbReference>
<sequence>MIQELSVHDFAIISSLNIEFKDGMTVLTGETGAGKSIIIDAMGLLVGGRGSSDFIRDGMDKCRIEGSFYVENKEEIEKYLEAIGIEMTDDLLVIQREIFRSGRNNCRINGQLVNTKLLREVGHFLVDIHGQNEHQELMNPSQHLDLLDNFGASHLAHLSSDYKEHFKNYQELRHEVEQFYENEQEYVQRMDMLRFQYDEIESAQLVSGEEAVLLEERKKLLSFQQITDALKNTYQYLNGEESQTLDAVAQSMSEMASIEELDDSYKEASDLIQTGYYSLQEALGSVTALMDTLELDEERLNEVDSRLDVIRQLKRKYGETVENILTYFETISEELSQSETDSMDIDHLEKALQKEEKELTRLAELLSKERHDIAKQLETDILKELKSLFMENTQFKVVFEPLVEFHSFGKDKVEFFISANVGEELKPLAKVVSGGELSRVMLAIKTIFSKTQGITSIVFDEVDTGVSGRVAQAIAEKIHEIGKNSQVLCITHLPQVAAISDTQYFIKKEIKDNRTETTVKELTEEERVNEIARMLSGAEVTPLTLDHAKELLSLAKK</sequence>
<keyword evidence="5 9" id="KW-0227">DNA damage</keyword>
<keyword evidence="6" id="KW-0067">ATP-binding</keyword>
<keyword evidence="4" id="KW-0547">Nucleotide-binding</keyword>
<evidence type="ECO:0000313" key="12">
    <source>
        <dbReference type="EMBL" id="MBO0475946.1"/>
    </source>
</evidence>
<organism evidence="12 13">
    <name type="scientific">Candidatus Vagococcus giribetii</name>
    <dbReference type="NCBI Taxonomy" id="2230876"/>
    <lineage>
        <taxon>Bacteria</taxon>
        <taxon>Bacillati</taxon>
        <taxon>Bacillota</taxon>
        <taxon>Bacilli</taxon>
        <taxon>Lactobacillales</taxon>
        <taxon>Enterococcaceae</taxon>
        <taxon>Vagococcus</taxon>
    </lineage>
</organism>
<evidence type="ECO:0000256" key="5">
    <source>
        <dbReference type="ARBA" id="ARBA00022763"/>
    </source>
</evidence>
<dbReference type="PANTHER" id="PTHR11059">
    <property type="entry name" value="DNA REPAIR PROTEIN RECN"/>
    <property type="match status" value="1"/>
</dbReference>